<evidence type="ECO:0000313" key="2">
    <source>
        <dbReference type="EMBL" id="MEO1782891.1"/>
    </source>
</evidence>
<sequence length="124" mass="13470">MIEAKIIEIGNEAYQPEDNMLILFGPKATAGLKPYAIIQEIPDRYGISLKEGDSLVLGEQTYTIEHVGRLAAKNLQEIAHTVLLFAPVPGEVNIPNGIYLFPYALPQLKAGDQIIYPGGVNHGA</sequence>
<dbReference type="RefSeq" id="WP_161869903.1">
    <property type="nucleotide sequence ID" value="NZ_MAEI02000001.1"/>
</dbReference>
<dbReference type="Pfam" id="PF03829">
    <property type="entry name" value="PTSIIA_gutA"/>
    <property type="match status" value="1"/>
</dbReference>
<organism evidence="2 3">
    <name type="scientific">Enterococcus diestrammenae</name>
    <dbReference type="NCBI Taxonomy" id="1155073"/>
    <lineage>
        <taxon>Bacteria</taxon>
        <taxon>Bacillati</taxon>
        <taxon>Bacillota</taxon>
        <taxon>Bacilli</taxon>
        <taxon>Lactobacillales</taxon>
        <taxon>Enterococcaceae</taxon>
        <taxon>Enterococcus</taxon>
    </lineage>
</organism>
<dbReference type="SUPFAM" id="SSF141530">
    <property type="entry name" value="PTSIIA/GutA-like"/>
    <property type="match status" value="1"/>
</dbReference>
<evidence type="ECO:0000256" key="1">
    <source>
        <dbReference type="PROSITE-ProRule" id="PRU00420"/>
    </source>
</evidence>
<gene>
    <name evidence="2" type="ORF">BAU18_002508</name>
</gene>
<accession>A0ABV0F6Y8</accession>
<comment type="caution">
    <text evidence="2">The sequence shown here is derived from an EMBL/GenBank/DDBJ whole genome shotgun (WGS) entry which is preliminary data.</text>
</comment>
<dbReference type="Proteomes" id="UP001429357">
    <property type="component" value="Unassembled WGS sequence"/>
</dbReference>
<dbReference type="PANTHER" id="PTHR40398:SF1">
    <property type="entry name" value="PTS SYSTEM GLUCITOL_SORBITOL-SPECIFIC EIIA COMPONENT"/>
    <property type="match status" value="1"/>
</dbReference>
<dbReference type="InterPro" id="IPR036665">
    <property type="entry name" value="PTS_IIA_glucitol/sorbitol_sf"/>
</dbReference>
<protein>
    <submittedName>
        <fullName evidence="2">PTS system, glucitol/sorbitol-specific IIA component</fullName>
    </submittedName>
</protein>
<reference evidence="2" key="2">
    <citation type="submission" date="2024-02" db="EMBL/GenBank/DDBJ databases">
        <title>The Genome Sequence of Enterococcus diestrammenae JM9A.</title>
        <authorList>
            <person name="Earl A."/>
            <person name="Manson A."/>
            <person name="Gilmore M."/>
            <person name="Sanders J."/>
            <person name="Shea T."/>
            <person name="Howe W."/>
            <person name="Livny J."/>
            <person name="Cuomo C."/>
            <person name="Neafsey D."/>
            <person name="Birren B."/>
        </authorList>
    </citation>
    <scope>NUCLEOTIDE SEQUENCE</scope>
    <source>
        <strain evidence="2">JM9A</strain>
    </source>
</reference>
<dbReference type="Gene3D" id="2.40.33.40">
    <property type="entry name" value="Phosphotransferase system, glucitol/sorbitol-specific IIA component"/>
    <property type="match status" value="1"/>
</dbReference>
<name>A0ABV0F6Y8_9ENTE</name>
<dbReference type="PROSITE" id="PS51097">
    <property type="entry name" value="PTS_EIIA_TYPE_5"/>
    <property type="match status" value="1"/>
</dbReference>
<dbReference type="PANTHER" id="PTHR40398">
    <property type="entry name" value="PTS SYSTEM GLUCITOL/SORBITOL-SPECIFIC EIIA COMPONENT"/>
    <property type="match status" value="1"/>
</dbReference>
<comment type="caution">
    <text evidence="1">Lacks conserved residue(s) required for the propagation of feature annotation.</text>
</comment>
<dbReference type="EMBL" id="MAEI02000001">
    <property type="protein sequence ID" value="MEO1782891.1"/>
    <property type="molecule type" value="Genomic_DNA"/>
</dbReference>
<reference evidence="2" key="1">
    <citation type="submission" date="2016-06" db="EMBL/GenBank/DDBJ databases">
        <authorList>
            <person name="Van Tyne D."/>
        </authorList>
    </citation>
    <scope>NUCLEOTIDE SEQUENCE</scope>
    <source>
        <strain evidence="2">JM9A</strain>
    </source>
</reference>
<dbReference type="InterPro" id="IPR004716">
    <property type="entry name" value="PTS_IIA_glucitol/sorbitol-sp"/>
</dbReference>
<keyword evidence="3" id="KW-1185">Reference proteome</keyword>
<proteinExistence type="predicted"/>
<evidence type="ECO:0000313" key="3">
    <source>
        <dbReference type="Proteomes" id="UP001429357"/>
    </source>
</evidence>